<sequence>MNHAFKLLDHCMQHQKSLECFPCFNYLILLLGSDYGDYLDPNSRWSLLKYRMSPSPTYSLADVLAVAQMHPFYCSAQYPPDEDAIQGAREEAAQKFEQFDLKAWPPLLKSDLYTVIERLINDTDPRNTYRYNVYTSVTGGGGGVSKPLFFATDALENRRHRALFGEFLKKIGIIERGDWVLSTHHGGSLYRSLDLTLEILENAGATVLAAGHQCPPPTVVQLLQDFNVNVLAGDSSQIISIVQQISTMSDMKKRIKIKKVIYTSEGLSIIQRAQIYEVLGPVIIYSILGGAEAGPYGASSPFLVDFDPETNCNDFIIDTRMTAIEVFPLSCTAGESGWIAEPLPDGETGVIAQTVLTRLRHPVIRYITGDIGSLHSLPHKAVGRIAKHDLRHYRVLRLQGRDHRFSFMWDGCDFQFDKLNKILSDPQSGVLLWQVILDKMQPSQEISLEIRLLSGQSSGDTVHLQTLLELLKACLDVSVSNEHKVKVAFVNDVLGFELSETGRKVIRFVDHSS</sequence>
<dbReference type="PANTHER" id="PTHR43845:SF1">
    <property type="entry name" value="BLR5969 PROTEIN"/>
    <property type="match status" value="1"/>
</dbReference>
<dbReference type="Gene3D" id="3.40.50.12780">
    <property type="entry name" value="N-terminal domain of ligase-like"/>
    <property type="match status" value="1"/>
</dbReference>
<dbReference type="PANTHER" id="PTHR43845">
    <property type="entry name" value="BLR5969 PROTEIN"/>
    <property type="match status" value="1"/>
</dbReference>
<proteinExistence type="predicted"/>
<protein>
    <recommendedName>
        <fullName evidence="3">AMP-dependent synthetase/ligase domain-containing protein</fullName>
    </recommendedName>
</protein>
<dbReference type="InterPro" id="IPR042099">
    <property type="entry name" value="ANL_N_sf"/>
</dbReference>
<dbReference type="SUPFAM" id="SSF56801">
    <property type="entry name" value="Acetyl-CoA synthetase-like"/>
    <property type="match status" value="1"/>
</dbReference>
<accession>A0A5C6TBQ1</accession>
<evidence type="ECO:0000313" key="1">
    <source>
        <dbReference type="EMBL" id="TXC08227.1"/>
    </source>
</evidence>
<dbReference type="EMBL" id="VMNF01000005">
    <property type="protein sequence ID" value="TXC08227.1"/>
    <property type="molecule type" value="Genomic_DNA"/>
</dbReference>
<reference evidence="1 2" key="1">
    <citation type="submission" date="2019-07" db="EMBL/GenBank/DDBJ databases">
        <title>The First High-Quality Draft Genome Sequence of the Causal Agent of the Current Panama Disease Epidemic.</title>
        <authorList>
            <person name="Warmington R.J."/>
            <person name="Kay W."/>
            <person name="Jeffries A."/>
            <person name="Bebber D."/>
            <person name="Moore K."/>
            <person name="Studholme D.J."/>
        </authorList>
    </citation>
    <scope>NUCLEOTIDE SEQUENCE [LARGE SCALE GENOMIC DNA]</scope>
    <source>
        <strain evidence="1 2">TR4</strain>
    </source>
</reference>
<name>A0A5C6TBQ1_FUSOC</name>
<comment type="caution">
    <text evidence="1">The sequence shown here is derived from an EMBL/GenBank/DDBJ whole genome shotgun (WGS) entry which is preliminary data.</text>
</comment>
<evidence type="ECO:0008006" key="3">
    <source>
        <dbReference type="Google" id="ProtNLM"/>
    </source>
</evidence>
<dbReference type="AlphaFoldDB" id="A0A5C6TBQ1"/>
<dbReference type="Proteomes" id="UP000321331">
    <property type="component" value="Unassembled WGS sequence"/>
</dbReference>
<organism evidence="1 2">
    <name type="scientific">Fusarium oxysporum f. sp. cubense</name>
    <dbReference type="NCBI Taxonomy" id="61366"/>
    <lineage>
        <taxon>Eukaryota</taxon>
        <taxon>Fungi</taxon>
        <taxon>Dikarya</taxon>
        <taxon>Ascomycota</taxon>
        <taxon>Pezizomycotina</taxon>
        <taxon>Sordariomycetes</taxon>
        <taxon>Hypocreomycetidae</taxon>
        <taxon>Hypocreales</taxon>
        <taxon>Nectriaceae</taxon>
        <taxon>Fusarium</taxon>
        <taxon>Fusarium oxysporum species complex</taxon>
    </lineage>
</organism>
<gene>
    <name evidence="1" type="ORF">FocTR4_00003504</name>
</gene>
<evidence type="ECO:0000313" key="2">
    <source>
        <dbReference type="Proteomes" id="UP000321331"/>
    </source>
</evidence>